<dbReference type="Pfam" id="PF01966">
    <property type="entry name" value="HD"/>
    <property type="match status" value="1"/>
</dbReference>
<proteinExistence type="predicted"/>
<dbReference type="Gene3D" id="1.10.3210.10">
    <property type="entry name" value="Hypothetical protein af1432"/>
    <property type="match status" value="1"/>
</dbReference>
<evidence type="ECO:0000259" key="1">
    <source>
        <dbReference type="Pfam" id="PF01966"/>
    </source>
</evidence>
<sequence length="171" mass="19440">MLRLSLRERLRRKGRGYVGKVRRLLRSFREESARPDDQWAEQYLNAGEIIVYRGMDARDREHACRVTANLLRDYPRSSPELIAAALLHDSGKSVRRYNVLERVLVGLIPNRLSHILPPIGAIGIRSAHPELGAYLIAHAGGRPRVAQLVVRHHHSVGDPEAALLHHYDNME</sequence>
<accession>A0ABP9VBF1</accession>
<comment type="caution">
    <text evidence="2">The sequence shown here is derived from an EMBL/GenBank/DDBJ whole genome shotgun (WGS) entry which is preliminary data.</text>
</comment>
<reference evidence="2 3" key="1">
    <citation type="submission" date="2024-02" db="EMBL/GenBank/DDBJ databases">
        <title>Deinococcus xinjiangensis NBRC 107630.</title>
        <authorList>
            <person name="Ichikawa N."/>
            <person name="Katano-Makiyama Y."/>
            <person name="Hidaka K."/>
        </authorList>
    </citation>
    <scope>NUCLEOTIDE SEQUENCE [LARGE SCALE GENOMIC DNA]</scope>
    <source>
        <strain evidence="2 3">NBRC 107630</strain>
    </source>
</reference>
<name>A0ABP9VBF1_9DEIO</name>
<dbReference type="InterPro" id="IPR006674">
    <property type="entry name" value="HD_domain"/>
</dbReference>
<dbReference type="Proteomes" id="UP001458946">
    <property type="component" value="Unassembled WGS sequence"/>
</dbReference>
<keyword evidence="3" id="KW-1185">Reference proteome</keyword>
<evidence type="ECO:0000313" key="2">
    <source>
        <dbReference type="EMBL" id="GAA5500618.1"/>
    </source>
</evidence>
<dbReference type="SUPFAM" id="SSF109604">
    <property type="entry name" value="HD-domain/PDEase-like"/>
    <property type="match status" value="1"/>
</dbReference>
<gene>
    <name evidence="2" type="ORF">Dxin01_00340</name>
</gene>
<dbReference type="EMBL" id="BAABRN010000002">
    <property type="protein sequence ID" value="GAA5500618.1"/>
    <property type="molecule type" value="Genomic_DNA"/>
</dbReference>
<dbReference type="RefSeq" id="WP_353540597.1">
    <property type="nucleotide sequence ID" value="NZ_BAABRN010000002.1"/>
</dbReference>
<evidence type="ECO:0000313" key="3">
    <source>
        <dbReference type="Proteomes" id="UP001458946"/>
    </source>
</evidence>
<protein>
    <recommendedName>
        <fullName evidence="1">HD domain-containing protein</fullName>
    </recommendedName>
</protein>
<feature type="domain" description="HD" evidence="1">
    <location>
        <begin position="71"/>
        <end position="161"/>
    </location>
</feature>
<organism evidence="2 3">
    <name type="scientific">Deinococcus xinjiangensis</name>
    <dbReference type="NCBI Taxonomy" id="457454"/>
    <lineage>
        <taxon>Bacteria</taxon>
        <taxon>Thermotogati</taxon>
        <taxon>Deinococcota</taxon>
        <taxon>Deinococci</taxon>
        <taxon>Deinococcales</taxon>
        <taxon>Deinococcaceae</taxon>
        <taxon>Deinococcus</taxon>
    </lineage>
</organism>